<feature type="non-terminal residue" evidence="2">
    <location>
        <position position="542"/>
    </location>
</feature>
<gene>
    <name evidence="2" type="ORF">g.30091</name>
</gene>
<reference evidence="2" key="1">
    <citation type="submission" date="2015-11" db="EMBL/GenBank/DDBJ databases">
        <title>De novo transcriptome assembly of four potential Pierce s Disease insect vectors from Arizona vineyards.</title>
        <authorList>
            <person name="Tassone E.E."/>
        </authorList>
    </citation>
    <scope>NUCLEOTIDE SEQUENCE</scope>
</reference>
<keyword evidence="1" id="KW-0175">Coiled coil</keyword>
<feature type="coiled-coil region" evidence="1">
    <location>
        <begin position="379"/>
        <end position="536"/>
    </location>
</feature>
<dbReference type="EMBL" id="GEBQ01021640">
    <property type="protein sequence ID" value="JAT18337.1"/>
    <property type="molecule type" value="Transcribed_RNA"/>
</dbReference>
<proteinExistence type="predicted"/>
<dbReference type="Gene3D" id="1.20.5.170">
    <property type="match status" value="1"/>
</dbReference>
<accession>A0A1B6L3R5</accession>
<organism evidence="2">
    <name type="scientific">Graphocephala atropunctata</name>
    <dbReference type="NCBI Taxonomy" id="36148"/>
    <lineage>
        <taxon>Eukaryota</taxon>
        <taxon>Metazoa</taxon>
        <taxon>Ecdysozoa</taxon>
        <taxon>Arthropoda</taxon>
        <taxon>Hexapoda</taxon>
        <taxon>Insecta</taxon>
        <taxon>Pterygota</taxon>
        <taxon>Neoptera</taxon>
        <taxon>Paraneoptera</taxon>
        <taxon>Hemiptera</taxon>
        <taxon>Auchenorrhyncha</taxon>
        <taxon>Membracoidea</taxon>
        <taxon>Cicadellidae</taxon>
        <taxon>Cicadellinae</taxon>
        <taxon>Cicadellini</taxon>
        <taxon>Graphocephala</taxon>
    </lineage>
</organism>
<evidence type="ECO:0000256" key="1">
    <source>
        <dbReference type="SAM" id="Coils"/>
    </source>
</evidence>
<evidence type="ECO:0000313" key="2">
    <source>
        <dbReference type="EMBL" id="JAT18337.1"/>
    </source>
</evidence>
<dbReference type="AlphaFoldDB" id="A0A1B6L3R5"/>
<sequence length="542" mass="62895">MERKIHGKWKKKWRSVILSWLNSLQEEIGSLPSLPCIKDCNFLPALIEKIYESEDRDVTSFKSNEELANTFIKDYFPECTKNDHLNFENEEYALMLFALLMYSICIKCKILAICNKNSKYIDPNNQIILTRFFENMMNIGDGRFTQKNIYEAMHLSLGSAVSCSRESISPAPSSSFLKELFNSPSLQDKKNKEVEIKRLKAELEEELNEKADLLERYQLLETNLKETQLLLSGKTKENEILKEELNQSLIGSTDHVQTEHKEKALLKDIEQLEKELQDLRIENDNLTEEKITSNIKIAEKTTRIKNLETLVDEKIQQSVEEHNRLICVQNENLCLRNEIKELKQMVELYQEQSRPSEPLDISAPICEENLGQSVIDLQLMEKQDLIEQLQNKLSLLQDKHKTDTVEKLSQISDLLNIKSKLEDKLQCNETKTIQLEKNCNNLQEELSFAITNLQLTQKENERLSSKSTDLESDLNDANIKLNNKQEEVANYSREVAKLNDMISHYKSQLSNLRMINETIENEKNNLQSTIEIQASEISELLK</sequence>
<protein>
    <submittedName>
        <fullName evidence="2">Uncharacterized protein</fullName>
    </submittedName>
</protein>
<feature type="coiled-coil region" evidence="1">
    <location>
        <begin position="186"/>
        <end position="352"/>
    </location>
</feature>
<name>A0A1B6L3R5_9HEMI</name>